<dbReference type="InterPro" id="IPR028039">
    <property type="entry name" value="CCDC32"/>
</dbReference>
<dbReference type="PANTHER" id="PTHR31800:SF1">
    <property type="entry name" value="COILED-COIL DOMAIN-CONTAINING PROTEIN 32"/>
    <property type="match status" value="1"/>
</dbReference>
<dbReference type="OrthoDB" id="5982503at2759"/>
<name>A0A3M7P2C3_BRAPC</name>
<dbReference type="GO" id="GO:0044782">
    <property type="term" value="P:cilium organization"/>
    <property type="evidence" value="ECO:0007669"/>
    <property type="project" value="TreeGrafter"/>
</dbReference>
<reference evidence="1 2" key="1">
    <citation type="journal article" date="2018" name="Sci. Rep.">
        <title>Genomic signatures of local adaptation to the degree of environmental predictability in rotifers.</title>
        <authorList>
            <person name="Franch-Gras L."/>
            <person name="Hahn C."/>
            <person name="Garcia-Roger E.M."/>
            <person name="Carmona M.J."/>
            <person name="Serra M."/>
            <person name="Gomez A."/>
        </authorList>
    </citation>
    <scope>NUCLEOTIDE SEQUENCE [LARGE SCALE GENOMIC DNA]</scope>
    <source>
        <strain evidence="1">HYR1</strain>
    </source>
</reference>
<dbReference type="Proteomes" id="UP000276133">
    <property type="component" value="Unassembled WGS sequence"/>
</dbReference>
<protein>
    <submittedName>
        <fullName evidence="1">Uncharacterized protein</fullName>
    </submittedName>
</protein>
<organism evidence="1 2">
    <name type="scientific">Brachionus plicatilis</name>
    <name type="common">Marine rotifer</name>
    <name type="synonym">Brachionus muelleri</name>
    <dbReference type="NCBI Taxonomy" id="10195"/>
    <lineage>
        <taxon>Eukaryota</taxon>
        <taxon>Metazoa</taxon>
        <taxon>Spiralia</taxon>
        <taxon>Gnathifera</taxon>
        <taxon>Rotifera</taxon>
        <taxon>Eurotatoria</taxon>
        <taxon>Monogononta</taxon>
        <taxon>Pseudotrocha</taxon>
        <taxon>Ploima</taxon>
        <taxon>Brachionidae</taxon>
        <taxon>Brachionus</taxon>
    </lineage>
</organism>
<dbReference type="AlphaFoldDB" id="A0A3M7P2C3"/>
<evidence type="ECO:0000313" key="1">
    <source>
        <dbReference type="EMBL" id="RMZ93079.1"/>
    </source>
</evidence>
<keyword evidence="2" id="KW-1185">Reference proteome</keyword>
<comment type="caution">
    <text evidence="1">The sequence shown here is derived from an EMBL/GenBank/DDBJ whole genome shotgun (WGS) entry which is preliminary data.</text>
</comment>
<dbReference type="EMBL" id="REGN01014095">
    <property type="protein sequence ID" value="RMZ93079.1"/>
    <property type="molecule type" value="Genomic_DNA"/>
</dbReference>
<dbReference type="PANTHER" id="PTHR31800">
    <property type="entry name" value="COILED-COIL DOMAIN-CONTAINING PROTEIN 32"/>
    <property type="match status" value="1"/>
</dbReference>
<accession>A0A3M7P2C3</accession>
<proteinExistence type="predicted"/>
<sequence>MHTKSNINEGLMPDSGTHIARLESKLQKIKNKNLNGKINGKELISSLKEFNEIYMHDYLKKSDRSVTLMDNEYSGTIALNYIERKILPEQPVNGEETQTLLENDFLSKTVVLDKD</sequence>
<gene>
    <name evidence="1" type="ORF">BpHYR1_008137</name>
</gene>
<evidence type="ECO:0000313" key="2">
    <source>
        <dbReference type="Proteomes" id="UP000276133"/>
    </source>
</evidence>
<dbReference type="Pfam" id="PF14989">
    <property type="entry name" value="CCDC32"/>
    <property type="match status" value="1"/>
</dbReference>